<dbReference type="PANTHER" id="PTHR43157">
    <property type="entry name" value="PHOSPHATIDYLINOSITOL-GLYCAN BIOSYNTHESIS CLASS F PROTEIN-RELATED"/>
    <property type="match status" value="1"/>
</dbReference>
<accession>A0ABD5VCH0</accession>
<organism evidence="3 4">
    <name type="scientific">Halorubellus litoreus</name>
    <dbReference type="NCBI Taxonomy" id="755308"/>
    <lineage>
        <taxon>Archaea</taxon>
        <taxon>Methanobacteriati</taxon>
        <taxon>Methanobacteriota</taxon>
        <taxon>Stenosarchaea group</taxon>
        <taxon>Halobacteria</taxon>
        <taxon>Halobacteriales</taxon>
        <taxon>Halorubellaceae</taxon>
        <taxon>Halorubellus</taxon>
    </lineage>
</organism>
<evidence type="ECO:0000256" key="1">
    <source>
        <dbReference type="ARBA" id="ARBA00023002"/>
    </source>
</evidence>
<dbReference type="PRINTS" id="PR00080">
    <property type="entry name" value="SDRFAMILY"/>
</dbReference>
<reference evidence="3 4" key="1">
    <citation type="journal article" date="2019" name="Int. J. Syst. Evol. Microbiol.">
        <title>The Global Catalogue of Microorganisms (GCM) 10K type strain sequencing project: providing services to taxonomists for standard genome sequencing and annotation.</title>
        <authorList>
            <consortium name="The Broad Institute Genomics Platform"/>
            <consortium name="The Broad Institute Genome Sequencing Center for Infectious Disease"/>
            <person name="Wu L."/>
            <person name="Ma J."/>
        </authorList>
    </citation>
    <scope>NUCLEOTIDE SEQUENCE [LARGE SCALE GENOMIC DNA]</scope>
    <source>
        <strain evidence="3 4">GX26</strain>
    </source>
</reference>
<dbReference type="InterPro" id="IPR002347">
    <property type="entry name" value="SDR_fam"/>
</dbReference>
<keyword evidence="4" id="KW-1185">Reference proteome</keyword>
<proteinExistence type="inferred from homology"/>
<keyword evidence="1" id="KW-0560">Oxidoreductase</keyword>
<dbReference type="InterPro" id="IPR036291">
    <property type="entry name" value="NAD(P)-bd_dom_sf"/>
</dbReference>
<comment type="similarity">
    <text evidence="2">Belongs to the short-chain dehydrogenases/reductases (SDR) family.</text>
</comment>
<evidence type="ECO:0000313" key="3">
    <source>
        <dbReference type="EMBL" id="MFC6951234.1"/>
    </source>
</evidence>
<dbReference type="EMBL" id="JBHSXN010000001">
    <property type="protein sequence ID" value="MFC6951234.1"/>
    <property type="molecule type" value="Genomic_DNA"/>
</dbReference>
<dbReference type="Proteomes" id="UP001596395">
    <property type="component" value="Unassembled WGS sequence"/>
</dbReference>
<gene>
    <name evidence="3" type="ORF">ACFQGB_00030</name>
</gene>
<dbReference type="PRINTS" id="PR00081">
    <property type="entry name" value="GDHRDH"/>
</dbReference>
<dbReference type="Gene3D" id="3.40.50.720">
    <property type="entry name" value="NAD(P)-binding Rossmann-like Domain"/>
    <property type="match status" value="1"/>
</dbReference>
<name>A0ABD5VCH0_9EURY</name>
<dbReference type="AlphaFoldDB" id="A0ABD5VCH0"/>
<evidence type="ECO:0000313" key="4">
    <source>
        <dbReference type="Proteomes" id="UP001596395"/>
    </source>
</evidence>
<sequence length="304" mass="32276">MTRPEAVAGVADADLDGRTVFVTGATHGVGRETALALGRLGARVLVHGRDRTAGRALANELRELDANPVFVRADFADPDAPSELAAAVADRVDELDVLVNNAGAHFDGPSLAAGVERTFRVNHLSPFELTRELLDDLAPQGRVVTVASAVHGRATASDLTTEAVTTVDDYDGFQAYARSKLANVLFSRELAARNPDKLVNSLHPGFVPGSELWRDASFPVSALMPALGVLPAFVLERIADTVETAAATSVYLAAADDYDVTGEYFSNTNPKTPSATARDDDLARELWDRTESLIANPPTPASDD</sequence>
<dbReference type="Pfam" id="PF00106">
    <property type="entry name" value="adh_short"/>
    <property type="match status" value="1"/>
</dbReference>
<dbReference type="GO" id="GO:0016491">
    <property type="term" value="F:oxidoreductase activity"/>
    <property type="evidence" value="ECO:0007669"/>
    <property type="project" value="UniProtKB-KW"/>
</dbReference>
<dbReference type="PANTHER" id="PTHR43157:SF31">
    <property type="entry name" value="PHOSPHATIDYLINOSITOL-GLYCAN BIOSYNTHESIS CLASS F PROTEIN"/>
    <property type="match status" value="1"/>
</dbReference>
<dbReference type="RefSeq" id="WP_336348275.1">
    <property type="nucleotide sequence ID" value="NZ_JAZAQL010000001.1"/>
</dbReference>
<comment type="caution">
    <text evidence="3">The sequence shown here is derived from an EMBL/GenBank/DDBJ whole genome shotgun (WGS) entry which is preliminary data.</text>
</comment>
<evidence type="ECO:0000256" key="2">
    <source>
        <dbReference type="RuleBase" id="RU000363"/>
    </source>
</evidence>
<protein>
    <submittedName>
        <fullName evidence="3">SDR family NAD(P)-dependent oxidoreductase</fullName>
    </submittedName>
</protein>
<dbReference type="SUPFAM" id="SSF51735">
    <property type="entry name" value="NAD(P)-binding Rossmann-fold domains"/>
    <property type="match status" value="1"/>
</dbReference>